<proteinExistence type="predicted"/>
<organism evidence="1 2">
    <name type="scientific">Limulus polyphemus</name>
    <name type="common">Atlantic horseshoe crab</name>
    <dbReference type="NCBI Taxonomy" id="6850"/>
    <lineage>
        <taxon>Eukaryota</taxon>
        <taxon>Metazoa</taxon>
        <taxon>Ecdysozoa</taxon>
        <taxon>Arthropoda</taxon>
        <taxon>Chelicerata</taxon>
        <taxon>Merostomata</taxon>
        <taxon>Xiphosura</taxon>
        <taxon>Limulidae</taxon>
        <taxon>Limulus</taxon>
    </lineage>
</organism>
<protein>
    <submittedName>
        <fullName evidence="2">Uncharacterized protein LOC111085966</fullName>
    </submittedName>
</protein>
<reference evidence="2" key="1">
    <citation type="submission" date="2025-08" db="UniProtKB">
        <authorList>
            <consortium name="RefSeq"/>
        </authorList>
    </citation>
    <scope>IDENTIFICATION</scope>
    <source>
        <tissue evidence="2">Muscle</tissue>
    </source>
</reference>
<keyword evidence="1" id="KW-1185">Reference proteome</keyword>
<evidence type="ECO:0000313" key="1">
    <source>
        <dbReference type="Proteomes" id="UP000694941"/>
    </source>
</evidence>
<name>A0ABM1SGE7_LIMPO</name>
<evidence type="ECO:0000313" key="2">
    <source>
        <dbReference type="RefSeq" id="XP_022242702.1"/>
    </source>
</evidence>
<dbReference type="GeneID" id="111085966"/>
<dbReference type="RefSeq" id="XP_022242702.1">
    <property type="nucleotide sequence ID" value="XM_022386994.1"/>
</dbReference>
<sequence length="121" mass="14111">MTDATLYVANSISWQEVHMSVSSNNSGLVEVVSYIKTAWSEVFPHSNNILLSSNADCVLAFHILKWRLPKLSEELLSRNEKKDHKKEKKREDTQLLFILVFKLNNIENHIIQKTMRCKKRL</sequence>
<dbReference type="Proteomes" id="UP000694941">
    <property type="component" value="Unplaced"/>
</dbReference>
<accession>A0ABM1SGE7</accession>
<gene>
    <name evidence="2" type="primary">LOC111085966</name>
</gene>